<evidence type="ECO:0000313" key="4">
    <source>
        <dbReference type="Proteomes" id="UP001179952"/>
    </source>
</evidence>
<gene>
    <name evidence="3" type="ORF">QJS04_geneDACA005909</name>
</gene>
<dbReference type="Proteomes" id="UP001179952">
    <property type="component" value="Unassembled WGS sequence"/>
</dbReference>
<accession>A0AAV9B231</accession>
<evidence type="ECO:0000256" key="1">
    <source>
        <dbReference type="ARBA" id="ARBA00005437"/>
    </source>
</evidence>
<organism evidence="3 4">
    <name type="scientific">Acorus gramineus</name>
    <name type="common">Dwarf sweet flag</name>
    <dbReference type="NCBI Taxonomy" id="55184"/>
    <lineage>
        <taxon>Eukaryota</taxon>
        <taxon>Viridiplantae</taxon>
        <taxon>Streptophyta</taxon>
        <taxon>Embryophyta</taxon>
        <taxon>Tracheophyta</taxon>
        <taxon>Spermatophyta</taxon>
        <taxon>Magnoliopsida</taxon>
        <taxon>Liliopsida</taxon>
        <taxon>Acoraceae</taxon>
        <taxon>Acorus</taxon>
    </lineage>
</organism>
<name>A0AAV9B231_ACOGR</name>
<dbReference type="InterPro" id="IPR025659">
    <property type="entry name" value="Tubby-like_C"/>
</dbReference>
<comment type="similarity">
    <text evidence="1">Belongs to the LOR family.</text>
</comment>
<protein>
    <submittedName>
        <fullName evidence="3">Protein LURP-one-related 15</fullName>
    </submittedName>
</protein>
<proteinExistence type="inferred from homology"/>
<dbReference type="EMBL" id="JAUJYN010000005">
    <property type="protein sequence ID" value="KAK1270556.1"/>
    <property type="molecule type" value="Genomic_DNA"/>
</dbReference>
<dbReference type="PANTHER" id="PTHR31087:SF58">
    <property type="entry name" value="OS07G0230700 PROTEIN"/>
    <property type="match status" value="1"/>
</dbReference>
<dbReference type="Gene3D" id="2.40.160.200">
    <property type="entry name" value="LURP1-related"/>
    <property type="match status" value="1"/>
</dbReference>
<reference evidence="3" key="1">
    <citation type="journal article" date="2023" name="Nat. Commun.">
        <title>Diploid and tetraploid genomes of Acorus and the evolution of monocots.</title>
        <authorList>
            <person name="Ma L."/>
            <person name="Liu K.W."/>
            <person name="Li Z."/>
            <person name="Hsiao Y.Y."/>
            <person name="Qi Y."/>
            <person name="Fu T."/>
            <person name="Tang G.D."/>
            <person name="Zhang D."/>
            <person name="Sun W.H."/>
            <person name="Liu D.K."/>
            <person name="Li Y."/>
            <person name="Chen G.Z."/>
            <person name="Liu X.D."/>
            <person name="Liao X.Y."/>
            <person name="Jiang Y.T."/>
            <person name="Yu X."/>
            <person name="Hao Y."/>
            <person name="Huang J."/>
            <person name="Zhao X.W."/>
            <person name="Ke S."/>
            <person name="Chen Y.Y."/>
            <person name="Wu W.L."/>
            <person name="Hsu J.L."/>
            <person name="Lin Y.F."/>
            <person name="Huang M.D."/>
            <person name="Li C.Y."/>
            <person name="Huang L."/>
            <person name="Wang Z.W."/>
            <person name="Zhao X."/>
            <person name="Zhong W.Y."/>
            <person name="Peng D.H."/>
            <person name="Ahmad S."/>
            <person name="Lan S."/>
            <person name="Zhang J.S."/>
            <person name="Tsai W.C."/>
            <person name="Van de Peer Y."/>
            <person name="Liu Z.J."/>
        </authorList>
    </citation>
    <scope>NUCLEOTIDE SEQUENCE</scope>
    <source>
        <strain evidence="3">SCP</strain>
    </source>
</reference>
<evidence type="ECO:0000313" key="3">
    <source>
        <dbReference type="EMBL" id="KAK1270556.1"/>
    </source>
</evidence>
<dbReference type="SUPFAM" id="SSF54518">
    <property type="entry name" value="Tubby C-terminal domain-like"/>
    <property type="match status" value="1"/>
</dbReference>
<reference evidence="3" key="2">
    <citation type="submission" date="2023-06" db="EMBL/GenBank/DDBJ databases">
        <authorList>
            <person name="Ma L."/>
            <person name="Liu K.-W."/>
            <person name="Li Z."/>
            <person name="Hsiao Y.-Y."/>
            <person name="Qi Y."/>
            <person name="Fu T."/>
            <person name="Tang G."/>
            <person name="Zhang D."/>
            <person name="Sun W.-H."/>
            <person name="Liu D.-K."/>
            <person name="Li Y."/>
            <person name="Chen G.-Z."/>
            <person name="Liu X.-D."/>
            <person name="Liao X.-Y."/>
            <person name="Jiang Y.-T."/>
            <person name="Yu X."/>
            <person name="Hao Y."/>
            <person name="Huang J."/>
            <person name="Zhao X.-W."/>
            <person name="Ke S."/>
            <person name="Chen Y.-Y."/>
            <person name="Wu W.-L."/>
            <person name="Hsu J.-L."/>
            <person name="Lin Y.-F."/>
            <person name="Huang M.-D."/>
            <person name="Li C.-Y."/>
            <person name="Huang L."/>
            <person name="Wang Z.-W."/>
            <person name="Zhao X."/>
            <person name="Zhong W.-Y."/>
            <person name="Peng D.-H."/>
            <person name="Ahmad S."/>
            <person name="Lan S."/>
            <person name="Zhang J.-S."/>
            <person name="Tsai W.-C."/>
            <person name="Van De Peer Y."/>
            <person name="Liu Z.-J."/>
        </authorList>
    </citation>
    <scope>NUCLEOTIDE SEQUENCE</scope>
    <source>
        <strain evidence="3">SCP</strain>
        <tissue evidence="3">Leaves</tissue>
    </source>
</reference>
<dbReference type="PANTHER" id="PTHR31087">
    <property type="match status" value="1"/>
</dbReference>
<sequence length="259" mass="28197">MPTNPPPQPPMGYPGAPPPMDYPGAPPPMGYPGAPPPMGYPGAPPPMGYPPSAPPPTLPAGCVAVVGQQYCAPYPVDLTVRKKALSLSEGDFVVTDVNGVLLLKVRGKVFSIRDRRVLVDGAGNPIVTMRRKIMTVHDRWEVYRGESTNSSDLLFTAKKSTFIQLLKTQLDVFLASNTSENVCDFKVKGSFFERSCTICVGESNTIIAQMKRKYTVSNVLLGRDTFGVTVYPNIDYAFVVALVVILDEINRDRMGDDDI</sequence>
<dbReference type="AlphaFoldDB" id="A0AAV9B231"/>
<feature type="region of interest" description="Disordered" evidence="2">
    <location>
        <begin position="1"/>
        <end position="41"/>
    </location>
</feature>
<dbReference type="Pfam" id="PF04525">
    <property type="entry name" value="LOR"/>
    <property type="match status" value="1"/>
</dbReference>
<keyword evidence="4" id="KW-1185">Reference proteome</keyword>
<comment type="caution">
    <text evidence="3">The sequence shown here is derived from an EMBL/GenBank/DDBJ whole genome shotgun (WGS) entry which is preliminary data.</text>
</comment>
<dbReference type="InterPro" id="IPR007612">
    <property type="entry name" value="LOR"/>
</dbReference>
<evidence type="ECO:0000256" key="2">
    <source>
        <dbReference type="SAM" id="MobiDB-lite"/>
    </source>
</evidence>
<dbReference type="InterPro" id="IPR038595">
    <property type="entry name" value="LOR_sf"/>
</dbReference>